<organism evidence="1 2">
    <name type="scientific">Fischerella thermalis JSC-11</name>
    <dbReference type="NCBI Taxonomy" id="741277"/>
    <lineage>
        <taxon>Bacteria</taxon>
        <taxon>Bacillati</taxon>
        <taxon>Cyanobacteriota</taxon>
        <taxon>Cyanophyceae</taxon>
        <taxon>Nostocales</taxon>
        <taxon>Hapalosiphonaceae</taxon>
        <taxon>Fischerella</taxon>
    </lineage>
</organism>
<keyword evidence="2" id="KW-1185">Reference proteome</keyword>
<evidence type="ECO:0000313" key="2">
    <source>
        <dbReference type="Proteomes" id="UP000004344"/>
    </source>
</evidence>
<dbReference type="Pfam" id="PF01209">
    <property type="entry name" value="Ubie_methyltran"/>
    <property type="match status" value="1"/>
</dbReference>
<reference evidence="1 2" key="1">
    <citation type="submission" date="2011-09" db="EMBL/GenBank/DDBJ databases">
        <title>The draft genome of Fischerella sp. JSC-11.</title>
        <authorList>
            <consortium name="US DOE Joint Genome Institute (JGI-PGF)"/>
            <person name="Lucas S."/>
            <person name="Han J."/>
            <person name="Lapidus A."/>
            <person name="Cheng J.-F."/>
            <person name="Goodwin L."/>
            <person name="Pitluck S."/>
            <person name="Peters L."/>
            <person name="Land M.L."/>
            <person name="Hauser L."/>
            <person name="Sarkisova S."/>
            <person name="Bryant D.A."/>
            <person name="Brown I."/>
            <person name="Woyke T.J."/>
        </authorList>
    </citation>
    <scope>NUCLEOTIDE SEQUENCE [LARGE SCALE GENOMIC DNA]</scope>
    <source>
        <strain evidence="1 2">JSC-11</strain>
    </source>
</reference>
<sequence>MLKQAQQKIEELGLQNIELIEADAECIDFKNENFDLYL</sequence>
<proteinExistence type="predicted"/>
<dbReference type="InterPro" id="IPR029063">
    <property type="entry name" value="SAM-dependent_MTases_sf"/>
</dbReference>
<dbReference type="Proteomes" id="UP000004344">
    <property type="component" value="Unassembled WGS sequence"/>
</dbReference>
<dbReference type="PATRIC" id="fig|741277.3.peg.1004"/>
<dbReference type="SUPFAM" id="SSF53335">
    <property type="entry name" value="S-adenosyl-L-methionine-dependent methyltransferases"/>
    <property type="match status" value="1"/>
</dbReference>
<gene>
    <name evidence="1" type="ORF">FJSC11DRAFT_0855</name>
</gene>
<evidence type="ECO:0000313" key="1">
    <source>
        <dbReference type="EMBL" id="EHC18875.1"/>
    </source>
</evidence>
<comment type="caution">
    <text evidence="1">The sequence shown here is derived from an EMBL/GenBank/DDBJ whole genome shotgun (WGS) entry which is preliminary data.</text>
</comment>
<name>G6FPS5_9CYAN</name>
<dbReference type="AlphaFoldDB" id="G6FPS5"/>
<dbReference type="EMBL" id="AGIZ01000002">
    <property type="protein sequence ID" value="EHC18875.1"/>
    <property type="molecule type" value="Genomic_DNA"/>
</dbReference>
<accession>G6FPS5</accession>
<protein>
    <submittedName>
        <fullName evidence="1">Uncharacterized protein</fullName>
    </submittedName>
</protein>
<dbReference type="Gene3D" id="3.40.50.150">
    <property type="entry name" value="Vaccinia Virus protein VP39"/>
    <property type="match status" value="1"/>
</dbReference>